<dbReference type="EMBL" id="HBHX01017268">
    <property type="protein sequence ID" value="CAE0108997.1"/>
    <property type="molecule type" value="Transcribed_RNA"/>
</dbReference>
<dbReference type="AlphaFoldDB" id="A0A7S3ALY2"/>
<sequence length="253" mass="27206">MHLTGLPVVPMCLLPEADVISSSIRNFGKWSDCDTLTTLWNSASQRVGSTFLEFGGNIGACTLAMLLATNVSMAHVFEPNPEALFYMTSTLLLAADLFPSIRDRVRVYPVAVGDAPGSAPIFTQDHNLGNTVLDHAVQNAEPVGTTVTVVRADDVLPAGLQVGLLKMDIQGFECQALDGMPSTLQRVLTIKTEIAPVHLTAQNCSARGLRNRLIGSGMVVTEDETRDETTIDPSGGGDIVMQRRRVMLTAARR</sequence>
<dbReference type="Pfam" id="PF05050">
    <property type="entry name" value="Methyltransf_21"/>
    <property type="match status" value="1"/>
</dbReference>
<reference evidence="2" key="1">
    <citation type="submission" date="2021-01" db="EMBL/GenBank/DDBJ databases">
        <authorList>
            <person name="Corre E."/>
            <person name="Pelletier E."/>
            <person name="Niang G."/>
            <person name="Scheremetjew M."/>
            <person name="Finn R."/>
            <person name="Kale V."/>
            <person name="Holt S."/>
            <person name="Cochrane G."/>
            <person name="Meng A."/>
            <person name="Brown T."/>
            <person name="Cohen L."/>
        </authorList>
    </citation>
    <scope>NUCLEOTIDE SEQUENCE</scope>
    <source>
        <strain evidence="2">CCMP281</strain>
    </source>
</reference>
<dbReference type="SUPFAM" id="SSF53335">
    <property type="entry name" value="S-adenosyl-L-methionine-dependent methyltransferases"/>
    <property type="match status" value="1"/>
</dbReference>
<dbReference type="InterPro" id="IPR052514">
    <property type="entry name" value="SAM-dependent_MTase"/>
</dbReference>
<gene>
    <name evidence="2" type="ORF">HERI1096_LOCUS9657</name>
</gene>
<protein>
    <recommendedName>
        <fullName evidence="1">Methyltransferase FkbM domain-containing protein</fullName>
    </recommendedName>
</protein>
<evidence type="ECO:0000313" key="2">
    <source>
        <dbReference type="EMBL" id="CAE0108997.1"/>
    </source>
</evidence>
<proteinExistence type="predicted"/>
<dbReference type="PANTHER" id="PTHR34203">
    <property type="entry name" value="METHYLTRANSFERASE, FKBM FAMILY PROTEIN"/>
    <property type="match status" value="1"/>
</dbReference>
<dbReference type="InterPro" id="IPR006342">
    <property type="entry name" value="FkbM_mtfrase"/>
</dbReference>
<dbReference type="PANTHER" id="PTHR34203:SF13">
    <property type="entry name" value="EXPRESSED PROTEIN"/>
    <property type="match status" value="1"/>
</dbReference>
<organism evidence="2">
    <name type="scientific">Haptolina ericina</name>
    <dbReference type="NCBI Taxonomy" id="156174"/>
    <lineage>
        <taxon>Eukaryota</taxon>
        <taxon>Haptista</taxon>
        <taxon>Haptophyta</taxon>
        <taxon>Prymnesiophyceae</taxon>
        <taxon>Prymnesiales</taxon>
        <taxon>Prymnesiaceae</taxon>
        <taxon>Haptolina</taxon>
    </lineage>
</organism>
<name>A0A7S3ALY2_9EUKA</name>
<dbReference type="InterPro" id="IPR029063">
    <property type="entry name" value="SAM-dependent_MTases_sf"/>
</dbReference>
<accession>A0A7S3ALY2</accession>
<feature type="domain" description="Methyltransferase FkbM" evidence="1">
    <location>
        <begin position="55"/>
        <end position="200"/>
    </location>
</feature>
<dbReference type="NCBIfam" id="TIGR01444">
    <property type="entry name" value="fkbM_fam"/>
    <property type="match status" value="1"/>
</dbReference>
<dbReference type="Gene3D" id="3.40.50.150">
    <property type="entry name" value="Vaccinia Virus protein VP39"/>
    <property type="match status" value="1"/>
</dbReference>
<evidence type="ECO:0000259" key="1">
    <source>
        <dbReference type="Pfam" id="PF05050"/>
    </source>
</evidence>